<feature type="domain" description="DUF8091" evidence="1">
    <location>
        <begin position="42"/>
        <end position="195"/>
    </location>
</feature>
<evidence type="ECO:0000313" key="2">
    <source>
        <dbReference type="EMBL" id="CUQ79313.1"/>
    </source>
</evidence>
<evidence type="ECO:0000259" key="1">
    <source>
        <dbReference type="Pfam" id="PF26351"/>
    </source>
</evidence>
<dbReference type="EMBL" id="CZBU01000008">
    <property type="protein sequence ID" value="CUQ79313.1"/>
    <property type="molecule type" value="Genomic_DNA"/>
</dbReference>
<dbReference type="Proteomes" id="UP000095621">
    <property type="component" value="Unassembled WGS sequence"/>
</dbReference>
<sequence>MSKKKSAAEPVEYIDSQAFDAAKEKIIGKSHNDKGIGTLSEKTLHAVLKMYYEPDEDNHEVAIDGYFADIYNEHGIIEIQTRQLNKLRDKLSVFLNEYQVRVVYPMPYEKYLSWIEPETGDITSRRKSPKRCSVYDAMFELYKIKAFLKNQNLKVTLLLIDMEEYKLLNGWSYDKKRGSVRYDRIPVGIRKIVELDCPQDYMQFVPEGLEKNFTSADFANAAHIDRQTAASVLAMLNYMEQVKRVGKTGNAYIYDIEEHY</sequence>
<dbReference type="Pfam" id="PF26351">
    <property type="entry name" value="DUF8091"/>
    <property type="match status" value="1"/>
</dbReference>
<name>A0A174YW09_9FIRM</name>
<reference evidence="2 3" key="1">
    <citation type="submission" date="2015-09" db="EMBL/GenBank/DDBJ databases">
        <authorList>
            <consortium name="Pathogen Informatics"/>
        </authorList>
    </citation>
    <scope>NUCLEOTIDE SEQUENCE [LARGE SCALE GENOMIC DNA]</scope>
    <source>
        <strain evidence="2 3">2789STDY5834875</strain>
    </source>
</reference>
<dbReference type="InterPro" id="IPR058404">
    <property type="entry name" value="DUF8091"/>
</dbReference>
<organism evidence="2 3">
    <name type="scientific">Lachnospira eligens</name>
    <dbReference type="NCBI Taxonomy" id="39485"/>
    <lineage>
        <taxon>Bacteria</taxon>
        <taxon>Bacillati</taxon>
        <taxon>Bacillota</taxon>
        <taxon>Clostridia</taxon>
        <taxon>Lachnospirales</taxon>
        <taxon>Lachnospiraceae</taxon>
        <taxon>Lachnospira</taxon>
    </lineage>
</organism>
<dbReference type="AlphaFoldDB" id="A0A174YW09"/>
<dbReference type="OrthoDB" id="9778820at2"/>
<dbReference type="RefSeq" id="WP_055216785.1">
    <property type="nucleotide sequence ID" value="NZ_CZBU01000008.1"/>
</dbReference>
<evidence type="ECO:0000313" key="3">
    <source>
        <dbReference type="Proteomes" id="UP000095621"/>
    </source>
</evidence>
<gene>
    <name evidence="2" type="ORF">ERS852490_02977</name>
</gene>
<accession>A0A174YW09</accession>
<proteinExistence type="predicted"/>
<protein>
    <recommendedName>
        <fullName evidence="1">DUF8091 domain-containing protein</fullName>
    </recommendedName>
</protein>